<evidence type="ECO:0000256" key="3">
    <source>
        <dbReference type="ARBA" id="ARBA00043265"/>
    </source>
</evidence>
<dbReference type="FunFam" id="2.60.40.10:FF:001934">
    <property type="entry name" value="Uncharacterized protein"/>
    <property type="match status" value="1"/>
</dbReference>
<dbReference type="Proteomes" id="UP000314987">
    <property type="component" value="Unassembled WGS sequence"/>
</dbReference>
<feature type="signal peptide" evidence="4">
    <location>
        <begin position="1"/>
        <end position="19"/>
    </location>
</feature>
<dbReference type="InterPro" id="IPR013783">
    <property type="entry name" value="Ig-like_fold"/>
</dbReference>
<dbReference type="Gene3D" id="2.60.40.10">
    <property type="entry name" value="Immunoglobulins"/>
    <property type="match status" value="1"/>
</dbReference>
<proteinExistence type="predicted"/>
<keyword evidence="2" id="KW-1064">Adaptive immunity</keyword>
<dbReference type="OMA" id="GLMANDN"/>
<dbReference type="AlphaFoldDB" id="A0A4X2LIT6"/>
<dbReference type="Ensembl" id="ENSVURT00010028361.1">
    <property type="protein sequence ID" value="ENSVURP00010024909.1"/>
    <property type="gene ID" value="ENSVURG00010019079.1"/>
</dbReference>
<name>A0A4X2LIT6_VOMUR</name>
<evidence type="ECO:0000256" key="1">
    <source>
        <dbReference type="ARBA" id="ARBA00022859"/>
    </source>
</evidence>
<dbReference type="InterPro" id="IPR013106">
    <property type="entry name" value="Ig_V-set"/>
</dbReference>
<dbReference type="SUPFAM" id="SSF48726">
    <property type="entry name" value="Immunoglobulin"/>
    <property type="match status" value="1"/>
</dbReference>
<reference evidence="7" key="1">
    <citation type="submission" date="2018-12" db="EMBL/GenBank/DDBJ databases">
        <authorList>
            <person name="Yazar S."/>
        </authorList>
    </citation>
    <scope>NUCLEOTIDE SEQUENCE [LARGE SCALE GENOMIC DNA]</scope>
</reference>
<feature type="chain" id="PRO_5021267636" description="Immunoglobulin V-set domain-containing protein" evidence="4">
    <location>
        <begin position="20"/>
        <end position="154"/>
    </location>
</feature>
<dbReference type="STRING" id="29139.ENSVURP00010024909"/>
<reference evidence="6" key="2">
    <citation type="submission" date="2025-08" db="UniProtKB">
        <authorList>
            <consortium name="Ensembl"/>
        </authorList>
    </citation>
    <scope>IDENTIFICATION</scope>
</reference>
<keyword evidence="3" id="KW-1280">Immunoglobulin</keyword>
<organism evidence="6 7">
    <name type="scientific">Vombatus ursinus</name>
    <name type="common">Common wombat</name>
    <dbReference type="NCBI Taxonomy" id="29139"/>
    <lineage>
        <taxon>Eukaryota</taxon>
        <taxon>Metazoa</taxon>
        <taxon>Chordata</taxon>
        <taxon>Craniata</taxon>
        <taxon>Vertebrata</taxon>
        <taxon>Euteleostomi</taxon>
        <taxon>Mammalia</taxon>
        <taxon>Metatheria</taxon>
        <taxon>Diprotodontia</taxon>
        <taxon>Vombatidae</taxon>
        <taxon>Vombatus</taxon>
    </lineage>
</organism>
<keyword evidence="7" id="KW-1185">Reference proteome</keyword>
<evidence type="ECO:0000313" key="7">
    <source>
        <dbReference type="Proteomes" id="UP000314987"/>
    </source>
</evidence>
<evidence type="ECO:0000259" key="5">
    <source>
        <dbReference type="SMART" id="SM00406"/>
    </source>
</evidence>
<dbReference type="Pfam" id="PF07686">
    <property type="entry name" value="V-set"/>
    <property type="match status" value="1"/>
</dbReference>
<dbReference type="InterPro" id="IPR036179">
    <property type="entry name" value="Ig-like_dom_sf"/>
</dbReference>
<evidence type="ECO:0000256" key="2">
    <source>
        <dbReference type="ARBA" id="ARBA00023130"/>
    </source>
</evidence>
<dbReference type="SMART" id="SM00406">
    <property type="entry name" value="IGv"/>
    <property type="match status" value="1"/>
</dbReference>
<dbReference type="GO" id="GO:0005576">
    <property type="term" value="C:extracellular region"/>
    <property type="evidence" value="ECO:0007669"/>
    <property type="project" value="UniProtKB-ARBA"/>
</dbReference>
<accession>A0A4X2LIT6</accession>
<dbReference type="PANTHER" id="PTHR23266">
    <property type="entry name" value="IMMUNOGLOBULIN HEAVY CHAIN"/>
    <property type="match status" value="1"/>
</dbReference>
<evidence type="ECO:0000256" key="4">
    <source>
        <dbReference type="SAM" id="SignalP"/>
    </source>
</evidence>
<dbReference type="GO" id="GO:0002250">
    <property type="term" value="P:adaptive immune response"/>
    <property type="evidence" value="ECO:0007669"/>
    <property type="project" value="UniProtKB-KW"/>
</dbReference>
<sequence length="154" mass="17195">MSFRLNGIFILTILQSVHCDVQLVGSGGDVRQPGGSLCLSYKASGFTFSSYGMQWVHQAPGKGLKWVAVIWSDGSKTYYADSVKGRFTISRDNSNSMLHLQMNSLKAEDTAMYYCASDTVRKRSIRPDINLLIQIGLMANDNNTEHKETSYNNR</sequence>
<protein>
    <recommendedName>
        <fullName evidence="5">Immunoglobulin V-set domain-containing protein</fullName>
    </recommendedName>
</protein>
<dbReference type="InterPro" id="IPR050199">
    <property type="entry name" value="IgHV"/>
</dbReference>
<dbReference type="GeneTree" id="ENSGT00940000164663"/>
<feature type="domain" description="Immunoglobulin V-set" evidence="5">
    <location>
        <begin position="36"/>
        <end position="117"/>
    </location>
</feature>
<keyword evidence="4" id="KW-0732">Signal</keyword>
<reference evidence="6" key="3">
    <citation type="submission" date="2025-09" db="UniProtKB">
        <authorList>
            <consortium name="Ensembl"/>
        </authorList>
    </citation>
    <scope>IDENTIFICATION</scope>
</reference>
<keyword evidence="1" id="KW-0391">Immunity</keyword>
<evidence type="ECO:0000313" key="6">
    <source>
        <dbReference type="Ensembl" id="ENSVURP00010024909.1"/>
    </source>
</evidence>
<dbReference type="GO" id="GO:0019814">
    <property type="term" value="C:immunoglobulin complex"/>
    <property type="evidence" value="ECO:0007669"/>
    <property type="project" value="UniProtKB-KW"/>
</dbReference>